<evidence type="ECO:0000313" key="1">
    <source>
        <dbReference type="EMBL" id="PSL07180.1"/>
    </source>
</evidence>
<evidence type="ECO:0000313" key="2">
    <source>
        <dbReference type="Proteomes" id="UP000240708"/>
    </source>
</evidence>
<sequence>MLEGQSPVQVIFFQIQTNYLKEEKTLVPFRAELFKNPNKLMSLRVSQNFFSQKAS</sequence>
<comment type="caution">
    <text evidence="1">The sequence shown here is derived from an EMBL/GenBank/DDBJ whole genome shotgun (WGS) entry which is preliminary data.</text>
</comment>
<keyword evidence="2" id="KW-1185">Reference proteome</keyword>
<proteinExistence type="predicted"/>
<name>A0A2P8ECK0_9BACT</name>
<accession>A0A2P8ECK0</accession>
<dbReference type="EMBL" id="PYGF01000001">
    <property type="protein sequence ID" value="PSL07180.1"/>
    <property type="molecule type" value="Genomic_DNA"/>
</dbReference>
<organism evidence="1 2">
    <name type="scientific">Cecembia rubra</name>
    <dbReference type="NCBI Taxonomy" id="1485585"/>
    <lineage>
        <taxon>Bacteria</taxon>
        <taxon>Pseudomonadati</taxon>
        <taxon>Bacteroidota</taxon>
        <taxon>Cytophagia</taxon>
        <taxon>Cytophagales</taxon>
        <taxon>Cyclobacteriaceae</taxon>
        <taxon>Cecembia</taxon>
    </lineage>
</organism>
<dbReference type="Proteomes" id="UP000240708">
    <property type="component" value="Unassembled WGS sequence"/>
</dbReference>
<dbReference type="AlphaFoldDB" id="A0A2P8ECK0"/>
<protein>
    <submittedName>
        <fullName evidence="1">Uncharacterized protein</fullName>
    </submittedName>
</protein>
<gene>
    <name evidence="1" type="ORF">CLV48_101109</name>
</gene>
<reference evidence="1 2" key="1">
    <citation type="submission" date="2018-03" db="EMBL/GenBank/DDBJ databases">
        <title>Genomic Encyclopedia of Archaeal and Bacterial Type Strains, Phase II (KMG-II): from individual species to whole genera.</title>
        <authorList>
            <person name="Goeker M."/>
        </authorList>
    </citation>
    <scope>NUCLEOTIDE SEQUENCE [LARGE SCALE GENOMIC DNA]</scope>
    <source>
        <strain evidence="1 2">DSM 28057</strain>
    </source>
</reference>